<dbReference type="VEuPathDB" id="FungiDB:PNEJI1_m005007"/>
<evidence type="ECO:0000256" key="11">
    <source>
        <dbReference type="ARBA" id="ARBA00022989"/>
    </source>
</evidence>
<gene>
    <name evidence="21" type="primary">nad5</name>
</gene>
<feature type="transmembrane region" description="Helical" evidence="17">
    <location>
        <begin position="6"/>
        <end position="24"/>
    </location>
</feature>
<dbReference type="InterPro" id="IPR003945">
    <property type="entry name" value="NU5C-like"/>
</dbReference>
<evidence type="ECO:0000256" key="8">
    <source>
        <dbReference type="ARBA" id="ARBA00022792"/>
    </source>
</evidence>
<organism evidence="21">
    <name type="scientific">Pneumocystis jirovecii</name>
    <name type="common">Human pneumocystis pneumonia agent</name>
    <dbReference type="NCBI Taxonomy" id="42068"/>
    <lineage>
        <taxon>Eukaryota</taxon>
        <taxon>Fungi</taxon>
        <taxon>Dikarya</taxon>
        <taxon>Ascomycota</taxon>
        <taxon>Taphrinomycotina</taxon>
        <taxon>Pneumocystomycetes</taxon>
        <taxon>Pneumocystaceae</taxon>
        <taxon>Pneumocystis</taxon>
    </lineage>
</organism>
<dbReference type="InterPro" id="IPR001750">
    <property type="entry name" value="ND/Mrp_TM"/>
</dbReference>
<evidence type="ECO:0000256" key="7">
    <source>
        <dbReference type="ARBA" id="ARBA00022692"/>
    </source>
</evidence>
<feature type="domain" description="NADH dehydrogenase subunit 5 C-terminal" evidence="20">
    <location>
        <begin position="505"/>
        <end position="622"/>
    </location>
</feature>
<keyword evidence="10" id="KW-0249">Electron transport</keyword>
<feature type="transmembrane region" description="Helical" evidence="17">
    <location>
        <begin position="241"/>
        <end position="261"/>
    </location>
</feature>
<feature type="transmembrane region" description="Helical" evidence="17">
    <location>
        <begin position="333"/>
        <end position="350"/>
    </location>
</feature>
<evidence type="ECO:0000256" key="2">
    <source>
        <dbReference type="ARBA" id="ARBA00004448"/>
    </source>
</evidence>
<dbReference type="EMBL" id="MH010437">
    <property type="protein sequence ID" value="AWB97781.1"/>
    <property type="molecule type" value="Genomic_DNA"/>
</dbReference>
<sequence>MYSTLLMLPFLSGSVVGLLGHKIGVKGCFFISILSILLTTLLGYCCFYEVVLCNAPVSLNWGYWLDLDSFSLSWKFLFDELTVSMLLPVLTISCLVQIYSMSYMSHDPHVPRFFCYLSFFTFFMLLLVSGDNFLILFIGWEGVGIMSFLLISFWFTWVQANKSALSAVLFNWVGDLFLIVALVLLIWNVGSLDFSIVFSLAPYINKTLILLIGICFVLAATGKSAQLGLHLWLPQAMEGPTPVSALIHAATMVTAGVYLLIWSSPLLEWNSLLSSLICGLGAATALFASLTGLFQNDLKWIIAYSTCSQLGMMFVAIGLSQYSLALFHLVNHAFFKALLFLSAGVVIHAFQDEQDIRKMGGLLWGMPLTYTFILIGSLSLMAFPFLTGFYSKDLIIEMSFKSSVFFGLLTVVAVFTSLYSFKLIYFTFLSKPSASFSSYRSLHDVPLSMILPLWVLSLLSLFWGYLTKDLFIGIGSSALGNSIFSFSFSDILDVEFGVLTVFKILPFILSSVAILCFFIVLHYFSYLLYYFKFSALGWSIYSFFNQRFGLDLLYTKFFVHNALKLGYWTSRLLDKGCLEVLGPAGVSNGLKHLYSILSTFDSGVLRHYAISICLAFLLILVLGFSGLDVQILWVILLTTVLVLT</sequence>
<feature type="transmembrane region" description="Helical" evidence="17">
    <location>
        <begin position="362"/>
        <end position="383"/>
    </location>
</feature>
<evidence type="ECO:0000256" key="14">
    <source>
        <dbReference type="ARBA" id="ARBA00023128"/>
    </source>
</evidence>
<feature type="transmembrane region" description="Helical" evidence="17">
    <location>
        <begin position="527"/>
        <end position="544"/>
    </location>
</feature>
<evidence type="ECO:0000256" key="13">
    <source>
        <dbReference type="ARBA" id="ARBA00023075"/>
    </source>
</evidence>
<dbReference type="GO" id="GO:0042773">
    <property type="term" value="P:ATP synthesis coupled electron transport"/>
    <property type="evidence" value="ECO:0007669"/>
    <property type="project" value="InterPro"/>
</dbReference>
<evidence type="ECO:0000256" key="15">
    <source>
        <dbReference type="ARBA" id="ARBA00023136"/>
    </source>
</evidence>
<dbReference type="PRINTS" id="PR01434">
    <property type="entry name" value="NADHDHGNASE5"/>
</dbReference>
<feature type="transmembrane region" description="Helical" evidence="17">
    <location>
        <begin position="608"/>
        <end position="636"/>
    </location>
</feature>
<comment type="subcellular location">
    <subcellularLocation>
        <location evidence="2">Mitochondrion inner membrane</location>
        <topology evidence="2">Multi-pass membrane protein</topology>
    </subcellularLocation>
</comment>
<keyword evidence="15 17" id="KW-0472">Membrane</keyword>
<dbReference type="InterPro" id="IPR010934">
    <property type="entry name" value="NADH_DH_su5_C"/>
</dbReference>
<protein>
    <recommendedName>
        <fullName evidence="4 17">NADH-ubiquinone oxidoreductase chain 5</fullName>
        <ecNumber evidence="3 17">7.1.1.2</ecNumber>
    </recommendedName>
</protein>
<dbReference type="PANTHER" id="PTHR42829">
    <property type="entry name" value="NADH-UBIQUINONE OXIDOREDUCTASE CHAIN 5"/>
    <property type="match status" value="1"/>
</dbReference>
<evidence type="ECO:0000256" key="1">
    <source>
        <dbReference type="ARBA" id="ARBA00003257"/>
    </source>
</evidence>
<evidence type="ECO:0000256" key="3">
    <source>
        <dbReference type="ARBA" id="ARBA00012944"/>
    </source>
</evidence>
<keyword evidence="7 17" id="KW-0812">Transmembrane</keyword>
<evidence type="ECO:0000256" key="6">
    <source>
        <dbReference type="ARBA" id="ARBA00022660"/>
    </source>
</evidence>
<feature type="transmembrane region" description="Helical" evidence="17">
    <location>
        <begin position="504"/>
        <end position="521"/>
    </location>
</feature>
<dbReference type="Pfam" id="PF00361">
    <property type="entry name" value="Proton_antipo_M"/>
    <property type="match status" value="1"/>
</dbReference>
<dbReference type="EC" id="7.1.1.2" evidence="3 17"/>
<dbReference type="NCBIfam" id="TIGR01974">
    <property type="entry name" value="NDH_I_L"/>
    <property type="match status" value="1"/>
</dbReference>
<evidence type="ECO:0000256" key="9">
    <source>
        <dbReference type="ARBA" id="ARBA00022967"/>
    </source>
</evidence>
<reference evidence="21" key="1">
    <citation type="journal article" date="2018" name="MBio">
        <title>Comparative Population Genomics Analysis of the Mammalian Fungal Pathogen Pneumocystis.</title>
        <authorList>
            <person name="Cisse O.H."/>
            <person name="Ma L."/>
            <person name="Wei Huang D."/>
            <person name="Khil P.P."/>
            <person name="Dekker J.P."/>
            <person name="Kutty G."/>
            <person name="Bishop L."/>
            <person name="Liu Y."/>
            <person name="Deng X."/>
            <person name="Hauser P.M."/>
            <person name="Pagni M."/>
            <person name="Hirsch V."/>
            <person name="Lempicki R.A."/>
            <person name="Stajich J.E."/>
            <person name="Cuomo C.A."/>
            <person name="Kovacs J.A."/>
        </authorList>
    </citation>
    <scope>NUCLEOTIDE SEQUENCE</scope>
    <source>
        <strain evidence="21">Ar_25kb</strain>
    </source>
</reference>
<feature type="transmembrane region" description="Helical" evidence="17">
    <location>
        <begin position="196"/>
        <end position="220"/>
    </location>
</feature>
<comment type="similarity">
    <text evidence="17">Belongs to the complex I subunit 5 family.</text>
</comment>
<keyword evidence="12 17" id="KW-0520">NAD</keyword>
<keyword evidence="21" id="KW-0560">Oxidoreductase</keyword>
<dbReference type="GO" id="GO:0008137">
    <property type="term" value="F:NADH dehydrogenase (ubiquinone) activity"/>
    <property type="evidence" value="ECO:0007669"/>
    <property type="project" value="UniProtKB-EC"/>
</dbReference>
<evidence type="ECO:0000256" key="17">
    <source>
        <dbReference type="RuleBase" id="RU003404"/>
    </source>
</evidence>
<keyword evidence="5 17" id="KW-0813">Transport</keyword>
<name>A0A2S0X126_PNEJI</name>
<evidence type="ECO:0000259" key="19">
    <source>
        <dbReference type="Pfam" id="PF00662"/>
    </source>
</evidence>
<keyword evidence="11 17" id="KW-1133">Transmembrane helix</keyword>
<keyword evidence="8" id="KW-0999">Mitochondrion inner membrane</keyword>
<feature type="transmembrane region" description="Helical" evidence="17">
    <location>
        <begin position="471"/>
        <end position="492"/>
    </location>
</feature>
<feature type="transmembrane region" description="Helical" evidence="17">
    <location>
        <begin position="113"/>
        <end position="129"/>
    </location>
</feature>
<keyword evidence="9" id="KW-1278">Translocase</keyword>
<accession>A0A2S0X126</accession>
<feature type="transmembrane region" description="Helical" evidence="17">
    <location>
        <begin position="445"/>
        <end position="465"/>
    </location>
</feature>
<dbReference type="GO" id="GO:0015990">
    <property type="term" value="P:electron transport coupled proton transport"/>
    <property type="evidence" value="ECO:0007669"/>
    <property type="project" value="TreeGrafter"/>
</dbReference>
<proteinExistence type="inferred from homology"/>
<evidence type="ECO:0000256" key="12">
    <source>
        <dbReference type="ARBA" id="ARBA00023027"/>
    </source>
</evidence>
<feature type="transmembrane region" description="Helical" evidence="17">
    <location>
        <begin position="273"/>
        <end position="294"/>
    </location>
</feature>
<feature type="transmembrane region" description="Helical" evidence="17">
    <location>
        <begin position="169"/>
        <end position="190"/>
    </location>
</feature>
<feature type="domain" description="NADH-Ubiquinone oxidoreductase (complex I) chain 5 N-terminal" evidence="19">
    <location>
        <begin position="64"/>
        <end position="114"/>
    </location>
</feature>
<feature type="transmembrane region" description="Helical" evidence="17">
    <location>
        <begin position="135"/>
        <end position="157"/>
    </location>
</feature>
<keyword evidence="6" id="KW-0679">Respiratory chain</keyword>
<dbReference type="Gene3D" id="1.20.5.2700">
    <property type="match status" value="1"/>
</dbReference>
<evidence type="ECO:0000256" key="10">
    <source>
        <dbReference type="ARBA" id="ARBA00022982"/>
    </source>
</evidence>
<evidence type="ECO:0000313" key="21">
    <source>
        <dbReference type="EMBL" id="AWB97781.1"/>
    </source>
</evidence>
<keyword evidence="14 17" id="KW-0496">Mitochondrion</keyword>
<dbReference type="Pfam" id="PF06455">
    <property type="entry name" value="NADH5_C"/>
    <property type="match status" value="1"/>
</dbReference>
<evidence type="ECO:0000256" key="5">
    <source>
        <dbReference type="ARBA" id="ARBA00022448"/>
    </source>
</evidence>
<feature type="transmembrane region" description="Helical" evidence="17">
    <location>
        <begin position="403"/>
        <end position="425"/>
    </location>
</feature>
<keyword evidence="13 17" id="KW-0830">Ubiquinone</keyword>
<dbReference type="NCBIfam" id="NF005141">
    <property type="entry name" value="PRK06590.1"/>
    <property type="match status" value="1"/>
</dbReference>
<evidence type="ECO:0000259" key="18">
    <source>
        <dbReference type="Pfam" id="PF00361"/>
    </source>
</evidence>
<comment type="function">
    <text evidence="17">Core subunit of the mitochondrial membrane respiratory chain NADH dehydrogenase (Complex I) which catalyzes electron transfer from NADH through the respiratory chain, using ubiquinone as an electron acceptor. Essential for the catalytic activity and assembly of complex I.</text>
</comment>
<dbReference type="GO" id="GO:0003954">
    <property type="term" value="F:NADH dehydrogenase activity"/>
    <property type="evidence" value="ECO:0007669"/>
    <property type="project" value="TreeGrafter"/>
</dbReference>
<evidence type="ECO:0000256" key="4">
    <source>
        <dbReference type="ARBA" id="ARBA00021096"/>
    </source>
</evidence>
<dbReference type="GO" id="GO:0005743">
    <property type="term" value="C:mitochondrial inner membrane"/>
    <property type="evidence" value="ECO:0007669"/>
    <property type="project" value="UniProtKB-SubCell"/>
</dbReference>
<comment type="function">
    <text evidence="1">Core subunit of the mitochondrial membrane respiratory chain NADH dehydrogenase (Complex I) that is believed to belong to the minimal assembly required for catalysis. Complex I functions in the transfer of electrons from NADH to the respiratory chain. The immediate electron acceptor for the enzyme is believed to be ubiquinone.</text>
</comment>
<dbReference type="Pfam" id="PF00662">
    <property type="entry name" value="Proton_antipo_N"/>
    <property type="match status" value="1"/>
</dbReference>
<dbReference type="PANTHER" id="PTHR42829:SF2">
    <property type="entry name" value="NADH-UBIQUINONE OXIDOREDUCTASE CHAIN 5"/>
    <property type="match status" value="1"/>
</dbReference>
<geneLocation type="mitochondrion" evidence="21"/>
<dbReference type="AlphaFoldDB" id="A0A2S0X126"/>
<evidence type="ECO:0000259" key="20">
    <source>
        <dbReference type="Pfam" id="PF06455"/>
    </source>
</evidence>
<feature type="transmembrane region" description="Helical" evidence="17">
    <location>
        <begin position="36"/>
        <end position="61"/>
    </location>
</feature>
<feature type="domain" description="NADH:quinone oxidoreductase/Mrp antiporter transmembrane" evidence="18">
    <location>
        <begin position="132"/>
        <end position="414"/>
    </location>
</feature>
<comment type="catalytic activity">
    <reaction evidence="16 17">
        <text>a ubiquinone + NADH + 5 H(+)(in) = a ubiquinol + NAD(+) + 4 H(+)(out)</text>
        <dbReference type="Rhea" id="RHEA:29091"/>
        <dbReference type="Rhea" id="RHEA-COMP:9565"/>
        <dbReference type="Rhea" id="RHEA-COMP:9566"/>
        <dbReference type="ChEBI" id="CHEBI:15378"/>
        <dbReference type="ChEBI" id="CHEBI:16389"/>
        <dbReference type="ChEBI" id="CHEBI:17976"/>
        <dbReference type="ChEBI" id="CHEBI:57540"/>
        <dbReference type="ChEBI" id="CHEBI:57945"/>
        <dbReference type="EC" id="7.1.1.2"/>
    </reaction>
</comment>
<dbReference type="InterPro" id="IPR018393">
    <property type="entry name" value="NADHpl_OxRdtase_5_subgr"/>
</dbReference>
<feature type="transmembrane region" description="Helical" evidence="17">
    <location>
        <begin position="81"/>
        <end position="101"/>
    </location>
</feature>
<feature type="transmembrane region" description="Helical" evidence="17">
    <location>
        <begin position="301"/>
        <end position="327"/>
    </location>
</feature>
<dbReference type="InterPro" id="IPR001516">
    <property type="entry name" value="Proton_antipo_N"/>
</dbReference>
<evidence type="ECO:0000256" key="16">
    <source>
        <dbReference type="ARBA" id="ARBA00049551"/>
    </source>
</evidence>